<evidence type="ECO:0000313" key="13">
    <source>
        <dbReference type="EMBL" id="PSJ56231.1"/>
    </source>
</evidence>
<feature type="binding site" evidence="11">
    <location>
        <position position="35"/>
    </location>
    <ligand>
        <name>NAD(+)</name>
        <dbReference type="ChEBI" id="CHEBI:57540"/>
    </ligand>
</feature>
<feature type="binding site" evidence="10">
    <location>
        <begin position="152"/>
        <end position="155"/>
    </location>
    <ligand>
        <name>substrate</name>
    </ligand>
</feature>
<dbReference type="Gene3D" id="1.20.5.100">
    <property type="entry name" value="Cytochrome c1, transmembrane anchor, C-terminal"/>
    <property type="match status" value="1"/>
</dbReference>
<keyword evidence="5 8" id="KW-0560">Oxidoreductase</keyword>
<feature type="binding site" evidence="11">
    <location>
        <position position="331"/>
    </location>
    <ligand>
        <name>NAD(+)</name>
        <dbReference type="ChEBI" id="CHEBI:57540"/>
    </ligand>
</feature>
<comment type="catalytic activity">
    <reaction evidence="7 8">
        <text>UDP-alpha-D-glucose + 2 NAD(+) + H2O = UDP-alpha-D-glucuronate + 2 NADH + 3 H(+)</text>
        <dbReference type="Rhea" id="RHEA:23596"/>
        <dbReference type="ChEBI" id="CHEBI:15377"/>
        <dbReference type="ChEBI" id="CHEBI:15378"/>
        <dbReference type="ChEBI" id="CHEBI:57540"/>
        <dbReference type="ChEBI" id="CHEBI:57945"/>
        <dbReference type="ChEBI" id="CHEBI:58052"/>
        <dbReference type="ChEBI" id="CHEBI:58885"/>
        <dbReference type="EC" id="1.1.1.22"/>
    </reaction>
</comment>
<dbReference type="PIRSF" id="PIRSF000124">
    <property type="entry name" value="UDPglc_GDPman_dh"/>
    <property type="match status" value="1"/>
</dbReference>
<feature type="binding site" evidence="11">
    <location>
        <position position="30"/>
    </location>
    <ligand>
        <name>NAD(+)</name>
        <dbReference type="ChEBI" id="CHEBI:57540"/>
    </ligand>
</feature>
<dbReference type="Pfam" id="PF03721">
    <property type="entry name" value="UDPG_MGDP_dh_N"/>
    <property type="match status" value="1"/>
</dbReference>
<dbReference type="AlphaFoldDB" id="A0A2P7S199"/>
<feature type="binding site" evidence="10">
    <location>
        <position position="260"/>
    </location>
    <ligand>
        <name>substrate</name>
    </ligand>
</feature>
<evidence type="ECO:0000313" key="14">
    <source>
        <dbReference type="Proteomes" id="UP000240653"/>
    </source>
</evidence>
<evidence type="ECO:0000256" key="5">
    <source>
        <dbReference type="ARBA" id="ARBA00023002"/>
    </source>
</evidence>
<dbReference type="InterPro" id="IPR028357">
    <property type="entry name" value="UDPglc_DH_bac"/>
</dbReference>
<feature type="binding site" evidence="10">
    <location>
        <position position="207"/>
    </location>
    <ligand>
        <name>substrate</name>
    </ligand>
</feature>
<dbReference type="SMART" id="SM00984">
    <property type="entry name" value="UDPG_MGDP_dh_C"/>
    <property type="match status" value="1"/>
</dbReference>
<evidence type="ECO:0000256" key="6">
    <source>
        <dbReference type="ARBA" id="ARBA00023027"/>
    </source>
</evidence>
<dbReference type="Proteomes" id="UP000240653">
    <property type="component" value="Unassembled WGS sequence"/>
</dbReference>
<dbReference type="SUPFAM" id="SSF52413">
    <property type="entry name" value="UDP-glucose/GDP-mannose dehydrogenase C-terminal domain"/>
    <property type="match status" value="1"/>
</dbReference>
<sequence length="483" mass="51162">MKVVMVGAGYVGLVSSACFAELGHCVVCVDKDTSKVAALLEGKMPIYEPGLEEIVAHNVAAGRLSFAVSVADVAAGTDAFFIAVGTPPRPGDGEADLSHVRAAAAEIGTCVQAGSVVVTKSTVPVGTGDMVEFVIRSVRANNNVEVVSNPEFLREGSAILDFMKPDRIVVGTDSLWARSLMGKLYEPLTAEGATLLNTSRRAAEVIKYAANAFLAAKISFINEMADFCEATGASIDEVSKGMGLDRRIGEAFLNAGPGYGGSCFPKDSMALLATAHSHSVALRLVESTIAVNEARKRAVGRRILNAIGGVGNGKKVAVLGLTFKPNTDDMRESPAISIISSLQSAGASVTAYDPEGMRHARLYLRDVAYAADAYECVEDVDSVVLVTEWDEFLRLDFRRIASVMRQRVFVDLRNAVDVSRLAAAGFAVHRIGHPQAPSILPRSAVRPQAPQSKTLSANGIPQIGLETVRDAFGDSAMRTVKGY</sequence>
<evidence type="ECO:0000256" key="11">
    <source>
        <dbReference type="PIRSR" id="PIRSR500134-3"/>
    </source>
</evidence>
<keyword evidence="6 8" id="KW-0520">NAD</keyword>
<organism evidence="13 14">
    <name type="scientific">Pseudaminobacter soli</name>
    <name type="common">ex Li et al. 2025</name>
    <dbReference type="NCBI Taxonomy" id="1295366"/>
    <lineage>
        <taxon>Bacteria</taxon>
        <taxon>Pseudomonadati</taxon>
        <taxon>Pseudomonadota</taxon>
        <taxon>Alphaproteobacteria</taxon>
        <taxon>Hyphomicrobiales</taxon>
        <taxon>Phyllobacteriaceae</taxon>
        <taxon>Pseudaminobacter</taxon>
    </lineage>
</organism>
<dbReference type="GO" id="GO:0000271">
    <property type="term" value="P:polysaccharide biosynthetic process"/>
    <property type="evidence" value="ECO:0007669"/>
    <property type="project" value="InterPro"/>
</dbReference>
<keyword evidence="14" id="KW-1185">Reference proteome</keyword>
<dbReference type="GO" id="GO:0051287">
    <property type="term" value="F:NAD binding"/>
    <property type="evidence" value="ECO:0007669"/>
    <property type="project" value="InterPro"/>
</dbReference>
<evidence type="ECO:0000256" key="1">
    <source>
        <dbReference type="ARBA" id="ARBA00004701"/>
    </source>
</evidence>
<dbReference type="InterPro" id="IPR001732">
    <property type="entry name" value="UDP-Glc/GDP-Man_DH_N"/>
</dbReference>
<evidence type="ECO:0000256" key="10">
    <source>
        <dbReference type="PIRSR" id="PIRSR500134-2"/>
    </source>
</evidence>
<comment type="pathway">
    <text evidence="1">Nucleotide-sugar biosynthesis; UDP-alpha-D-glucuronate biosynthesis; UDP-alpha-D-glucuronate from UDP-alpha-D-glucose: step 1/1.</text>
</comment>
<dbReference type="InterPro" id="IPR017476">
    <property type="entry name" value="UDP-Glc/GDP-Man"/>
</dbReference>
<feature type="binding site" evidence="11">
    <location>
        <position position="266"/>
    </location>
    <ligand>
        <name>NAD(+)</name>
        <dbReference type="ChEBI" id="CHEBI:57540"/>
    </ligand>
</feature>
<proteinExistence type="inferred from homology"/>
<dbReference type="Gene3D" id="3.40.50.720">
    <property type="entry name" value="NAD(P)-binding Rossmann-like Domain"/>
    <property type="match status" value="2"/>
</dbReference>
<evidence type="ECO:0000256" key="3">
    <source>
        <dbReference type="ARBA" id="ARBA00012954"/>
    </source>
</evidence>
<protein>
    <recommendedName>
        <fullName evidence="4 8">UDP-glucose 6-dehydrogenase</fullName>
        <ecNumber evidence="3 8">1.1.1.22</ecNumber>
    </recommendedName>
</protein>
<dbReference type="OrthoDB" id="9803238at2"/>
<comment type="similarity">
    <text evidence="2 8">Belongs to the UDP-glucose/GDP-mannose dehydrogenase family.</text>
</comment>
<comment type="caution">
    <text evidence="13">The sequence shown here is derived from an EMBL/GenBank/DDBJ whole genome shotgun (WGS) entry which is preliminary data.</text>
</comment>
<dbReference type="PANTHER" id="PTHR43750">
    <property type="entry name" value="UDP-GLUCOSE 6-DEHYDROGENASE TUAD"/>
    <property type="match status" value="1"/>
</dbReference>
<dbReference type="PANTHER" id="PTHR43750:SF3">
    <property type="entry name" value="UDP-GLUCOSE 6-DEHYDROGENASE TUAD"/>
    <property type="match status" value="1"/>
</dbReference>
<dbReference type="InterPro" id="IPR008927">
    <property type="entry name" value="6-PGluconate_DH-like_C_sf"/>
</dbReference>
<evidence type="ECO:0000259" key="12">
    <source>
        <dbReference type="SMART" id="SM00984"/>
    </source>
</evidence>
<dbReference type="PIRSF" id="PIRSF500134">
    <property type="entry name" value="UDPglc_DH_bac"/>
    <property type="match status" value="1"/>
</dbReference>
<dbReference type="UniPathway" id="UPA00038">
    <property type="reaction ID" value="UER00491"/>
</dbReference>
<dbReference type="NCBIfam" id="TIGR03026">
    <property type="entry name" value="NDP-sugDHase"/>
    <property type="match status" value="1"/>
</dbReference>
<feature type="active site" description="Nucleophile" evidence="9">
    <location>
        <position position="263"/>
    </location>
</feature>
<dbReference type="GO" id="GO:0003979">
    <property type="term" value="F:UDP-glucose 6-dehydrogenase activity"/>
    <property type="evidence" value="ECO:0007669"/>
    <property type="project" value="UniProtKB-EC"/>
</dbReference>
<dbReference type="InterPro" id="IPR036291">
    <property type="entry name" value="NAD(P)-bd_dom_sf"/>
</dbReference>
<feature type="binding site" evidence="10">
    <location>
        <position position="324"/>
    </location>
    <ligand>
        <name>substrate</name>
    </ligand>
</feature>
<dbReference type="InterPro" id="IPR014026">
    <property type="entry name" value="UDP-Glc/GDP-Man_DH_dimer"/>
</dbReference>
<feature type="binding site" evidence="11">
    <location>
        <position position="155"/>
    </location>
    <ligand>
        <name>NAD(+)</name>
        <dbReference type="ChEBI" id="CHEBI:57540"/>
    </ligand>
</feature>
<dbReference type="Pfam" id="PF00984">
    <property type="entry name" value="UDPG_MGDP_dh"/>
    <property type="match status" value="1"/>
</dbReference>
<evidence type="ECO:0000256" key="7">
    <source>
        <dbReference type="ARBA" id="ARBA00047473"/>
    </source>
</evidence>
<reference evidence="13 14" key="1">
    <citation type="submission" date="2018-03" db="EMBL/GenBank/DDBJ databases">
        <title>The draft genome of Mesorhizobium soli JCM 19897.</title>
        <authorList>
            <person name="Li L."/>
            <person name="Liu L."/>
            <person name="Liang L."/>
            <person name="Wang T."/>
            <person name="Zhang X."/>
        </authorList>
    </citation>
    <scope>NUCLEOTIDE SEQUENCE [LARGE SCALE GENOMIC DNA]</scope>
    <source>
        <strain evidence="13 14">JCM 19897</strain>
    </source>
</reference>
<dbReference type="EMBL" id="PXYL01000019">
    <property type="protein sequence ID" value="PSJ56231.1"/>
    <property type="molecule type" value="Genomic_DNA"/>
</dbReference>
<name>A0A2P7S199_9HYPH</name>
<evidence type="ECO:0000256" key="9">
    <source>
        <dbReference type="PIRSR" id="PIRSR500134-1"/>
    </source>
</evidence>
<dbReference type="GO" id="GO:0006065">
    <property type="term" value="P:UDP-glucuronate biosynthetic process"/>
    <property type="evidence" value="ECO:0007669"/>
    <property type="project" value="UniProtKB-UniPathway"/>
</dbReference>
<feature type="binding site" evidence="11">
    <location>
        <position position="122"/>
    </location>
    <ligand>
        <name>NAD(+)</name>
        <dbReference type="ChEBI" id="CHEBI:57540"/>
    </ligand>
</feature>
<evidence type="ECO:0000256" key="8">
    <source>
        <dbReference type="PIRNR" id="PIRNR000124"/>
    </source>
</evidence>
<dbReference type="RefSeq" id="WP_106726716.1">
    <property type="nucleotide sequence ID" value="NZ_PXYL01000019.1"/>
</dbReference>
<accession>A0A2P7S199</accession>
<dbReference type="InterPro" id="IPR036220">
    <property type="entry name" value="UDP-Glc/GDP-Man_DH_C_sf"/>
</dbReference>
<dbReference type="PROSITE" id="PS51257">
    <property type="entry name" value="PROKAR_LIPOPROTEIN"/>
    <property type="match status" value="1"/>
</dbReference>
<dbReference type="EC" id="1.1.1.22" evidence="3 8"/>
<feature type="binding site" evidence="10">
    <location>
        <begin position="252"/>
        <end position="256"/>
    </location>
    <ligand>
        <name>substrate</name>
    </ligand>
</feature>
<dbReference type="Pfam" id="PF03720">
    <property type="entry name" value="UDPG_MGDP_dh_C"/>
    <property type="match status" value="1"/>
</dbReference>
<feature type="binding site" evidence="11">
    <location>
        <position position="86"/>
    </location>
    <ligand>
        <name>NAD(+)</name>
        <dbReference type="ChEBI" id="CHEBI:57540"/>
    </ligand>
</feature>
<evidence type="ECO:0000256" key="2">
    <source>
        <dbReference type="ARBA" id="ARBA00006601"/>
    </source>
</evidence>
<feature type="domain" description="UDP-glucose/GDP-mannose dehydrogenase C-terminal" evidence="12">
    <location>
        <begin position="317"/>
        <end position="418"/>
    </location>
</feature>
<dbReference type="SUPFAM" id="SSF48179">
    <property type="entry name" value="6-phosphogluconate dehydrogenase C-terminal domain-like"/>
    <property type="match status" value="1"/>
</dbReference>
<dbReference type="SUPFAM" id="SSF51735">
    <property type="entry name" value="NAD(P)-binding Rossmann-fold domains"/>
    <property type="match status" value="1"/>
</dbReference>
<evidence type="ECO:0000256" key="4">
    <source>
        <dbReference type="ARBA" id="ARBA00015132"/>
    </source>
</evidence>
<dbReference type="InterPro" id="IPR014027">
    <property type="entry name" value="UDP-Glc/GDP-Man_DH_C"/>
</dbReference>
<gene>
    <name evidence="13" type="ORF">C7I85_24945</name>
</gene>